<dbReference type="Pfam" id="PF07588">
    <property type="entry name" value="DUF1554"/>
    <property type="match status" value="1"/>
</dbReference>
<dbReference type="InterPro" id="IPR016187">
    <property type="entry name" value="CTDL_fold"/>
</dbReference>
<keyword evidence="3" id="KW-1015">Disulfide bond</keyword>
<dbReference type="InterPro" id="IPR011936">
    <property type="entry name" value="Myxo_disulph_rpt"/>
</dbReference>
<evidence type="ECO:0000256" key="2">
    <source>
        <dbReference type="ARBA" id="ARBA00022737"/>
    </source>
</evidence>
<dbReference type="RefSeq" id="WP_272090246.1">
    <property type="nucleotide sequence ID" value="NZ_JAQNDL010000003.1"/>
</dbReference>
<reference evidence="5 6" key="1">
    <citation type="submission" date="2022-11" db="EMBL/GenBank/DDBJ databases">
        <title>Minimal conservation of predation-associated metabolite biosynthetic gene clusters underscores biosynthetic potential of Myxococcota including descriptions for ten novel species: Archangium lansinium sp. nov., Myxococcus landrumus sp. nov., Nannocystis bai.</title>
        <authorList>
            <person name="Ahearne A."/>
            <person name="Stevens C."/>
            <person name="Dowd S."/>
        </authorList>
    </citation>
    <scope>NUCLEOTIDE SEQUENCE [LARGE SCALE GENOMIC DNA]</scope>
    <source>
        <strain evidence="5 6">BB15-2</strain>
    </source>
</reference>
<dbReference type="NCBIfam" id="TIGR02232">
    <property type="entry name" value="myxo_disulf_rpt"/>
    <property type="match status" value="4"/>
</dbReference>
<comment type="caution">
    <text evidence="5">The sequence shown here is derived from an EMBL/GenBank/DDBJ whole genome shotgun (WGS) entry which is preliminary data.</text>
</comment>
<evidence type="ECO:0000256" key="1">
    <source>
        <dbReference type="ARBA" id="ARBA00022729"/>
    </source>
</evidence>
<dbReference type="InterPro" id="IPR016186">
    <property type="entry name" value="C-type_lectin-like/link_sf"/>
</dbReference>
<name>A0ABT5E7W5_9BACT</name>
<dbReference type="PANTHER" id="PTHR38934">
    <property type="entry name" value="HYPHALLY REGULATED CELL WALL PROTEIN 1"/>
    <property type="match status" value="1"/>
</dbReference>
<gene>
    <name evidence="5" type="ORF">POL25_32830</name>
</gene>
<accession>A0ABT5E7W5</accession>
<evidence type="ECO:0000259" key="4">
    <source>
        <dbReference type="Pfam" id="PF07588"/>
    </source>
</evidence>
<dbReference type="EMBL" id="JAQNDL010000003">
    <property type="protein sequence ID" value="MDC0721740.1"/>
    <property type="molecule type" value="Genomic_DNA"/>
</dbReference>
<proteinExistence type="predicted"/>
<keyword evidence="2" id="KW-0677">Repeat</keyword>
<feature type="domain" description="DUF1554" evidence="4">
    <location>
        <begin position="304"/>
        <end position="425"/>
    </location>
</feature>
<dbReference type="Gene3D" id="3.10.100.10">
    <property type="entry name" value="Mannose-Binding Protein A, subunit A"/>
    <property type="match status" value="1"/>
</dbReference>
<keyword evidence="1" id="KW-0732">Signal</keyword>
<evidence type="ECO:0000313" key="5">
    <source>
        <dbReference type="EMBL" id="MDC0721740.1"/>
    </source>
</evidence>
<sequence length="453" mass="46491">MCGDGLVNTLGMSPEQCDLGDGNGPGKACNANCETNVCGDGDTGPGEQCDDGNNVSDDGCSATCVLEVCGNSIEDGAEQCDDGKNGNQDDGCTDLCLLPFCGDAFKQVSKGEQCDLGNSNSNTGACTLVCKNAVCGDGLIRTGVEQCDDGANNGNTKACKANCTKQTCGDGFVGPGEACDDGNAVNNDTCTNACKLASCGDGIKQANEQCDLGANNSNTGACTLACLLPKCGDGFKQGTEQCDDGNGTNSDACLNTCKTAVCGDGVLKTTAPAEQCDDGNVANGDLCNANCTKPKRVFNTSLSWNGNLGGIAGAKAKCQARATAAGLGGTWDAWISNNTSNPASRFVKSTTRYARLDGQEVAQTWADLVDGTVDVPININEFGDMSPQADIWTGTSENGTSLVEDCSGWTAGGGIGVIGYEGRNNAIDFNWSARSVFFASNCSTQQRLYCFEQ</sequence>
<dbReference type="InterPro" id="IPR011448">
    <property type="entry name" value="DUF1554"/>
</dbReference>
<keyword evidence="6" id="KW-1185">Reference proteome</keyword>
<protein>
    <submittedName>
        <fullName evidence="5">DUF4215 domain-containing protein</fullName>
    </submittedName>
</protein>
<dbReference type="Proteomes" id="UP001221686">
    <property type="component" value="Unassembled WGS sequence"/>
</dbReference>
<dbReference type="SUPFAM" id="SSF56436">
    <property type="entry name" value="C-type lectin-like"/>
    <property type="match status" value="1"/>
</dbReference>
<dbReference type="Pfam" id="PF13948">
    <property type="entry name" value="DUF4215"/>
    <property type="match status" value="3"/>
</dbReference>
<evidence type="ECO:0000256" key="3">
    <source>
        <dbReference type="ARBA" id="ARBA00023157"/>
    </source>
</evidence>
<dbReference type="PANTHER" id="PTHR38934:SF6">
    <property type="entry name" value="CHROMOSOME UNDETERMINED SCAFFOLD_176, WHOLE GENOME SHOTGUN SEQUENCE"/>
    <property type="match status" value="1"/>
</dbReference>
<evidence type="ECO:0000313" key="6">
    <source>
        <dbReference type="Proteomes" id="UP001221686"/>
    </source>
</evidence>
<organism evidence="5 6">
    <name type="scientific">Nannocystis bainbridge</name>
    <dbReference type="NCBI Taxonomy" id="2995303"/>
    <lineage>
        <taxon>Bacteria</taxon>
        <taxon>Pseudomonadati</taxon>
        <taxon>Myxococcota</taxon>
        <taxon>Polyangia</taxon>
        <taxon>Nannocystales</taxon>
        <taxon>Nannocystaceae</taxon>
        <taxon>Nannocystis</taxon>
    </lineage>
</organism>